<dbReference type="Proteomes" id="UP001162501">
    <property type="component" value="Unassembled WGS sequence"/>
</dbReference>
<protein>
    <submittedName>
        <fullName evidence="1">Uncharacterized protein</fullName>
    </submittedName>
</protein>
<name>A0ACB1KHI7_RANTA</name>
<reference evidence="1" key="1">
    <citation type="submission" date="2025-03" db="EMBL/GenBank/DDBJ databases">
        <authorList>
            <consortium name="ELIXIR-Norway"/>
            <consortium name="Elixir Norway"/>
        </authorList>
    </citation>
    <scope>NUCLEOTIDE SEQUENCE</scope>
</reference>
<organism evidence="1 2">
    <name type="scientific">Rangifer tarandus platyrhynchus</name>
    <name type="common">Svalbard reindeer</name>
    <dbReference type="NCBI Taxonomy" id="3082113"/>
    <lineage>
        <taxon>Eukaryota</taxon>
        <taxon>Metazoa</taxon>
        <taxon>Chordata</taxon>
        <taxon>Craniata</taxon>
        <taxon>Vertebrata</taxon>
        <taxon>Euteleostomi</taxon>
        <taxon>Mammalia</taxon>
        <taxon>Eutheria</taxon>
        <taxon>Laurasiatheria</taxon>
        <taxon>Artiodactyla</taxon>
        <taxon>Ruminantia</taxon>
        <taxon>Pecora</taxon>
        <taxon>Cervidae</taxon>
        <taxon>Odocoileinae</taxon>
        <taxon>Rangifer</taxon>
    </lineage>
</organism>
<gene>
    <name evidence="1" type="ORF">MRATA1EN22A_LOCUS30036</name>
</gene>
<evidence type="ECO:0000313" key="1">
    <source>
        <dbReference type="EMBL" id="CAM9219269.1"/>
    </source>
</evidence>
<evidence type="ECO:0000313" key="2">
    <source>
        <dbReference type="Proteomes" id="UP001162501"/>
    </source>
</evidence>
<proteinExistence type="predicted"/>
<sequence length="191" mass="19817">MARRAALALLLFGLLGSLVSTQDDFDLSFALDDDKKPTSPPKVAPGNDYFDLTDALGGGGNDDRVSPDSPKPKPQPNPKQPGTSGETLLIPGSGRAPGEGIDCPPPGFLAFRGGSEGKESACNEGDLGESPGVIPGIVGAVVVALGGAISSFIAYQKKKLCFKENAEEGEVNMENHRTNAEPAVQQTLLEK</sequence>
<dbReference type="EMBL" id="CATOBB020001003">
    <property type="protein sequence ID" value="CAM9219269.1"/>
    <property type="molecule type" value="Genomic_DNA"/>
</dbReference>
<comment type="caution">
    <text evidence="1">The sequence shown here is derived from an EMBL/GenBank/DDBJ whole genome shotgun (WGS) entry which is preliminary data.</text>
</comment>
<accession>A0ACB1KHI7</accession>